<reference evidence="4 5" key="1">
    <citation type="submission" date="2017-09" db="EMBL/GenBank/DDBJ databases">
        <authorList>
            <consortium name="International Durum Wheat Genome Sequencing Consortium (IDWGSC)"/>
            <person name="Milanesi L."/>
        </authorList>
    </citation>
    <scope>NUCLEOTIDE SEQUENCE [LARGE SCALE GENOMIC DNA]</scope>
    <source>
        <strain evidence="5">cv. Svevo</strain>
    </source>
</reference>
<keyword evidence="5" id="KW-1185">Reference proteome</keyword>
<dbReference type="Proteomes" id="UP000324705">
    <property type="component" value="Chromosome 7A"/>
</dbReference>
<dbReference type="Gene3D" id="1.10.10.10">
    <property type="entry name" value="Winged helix-like DNA-binding domain superfamily/Winged helix DNA-binding domain"/>
    <property type="match status" value="1"/>
</dbReference>
<dbReference type="InterPro" id="IPR044974">
    <property type="entry name" value="Disease_R_plants"/>
</dbReference>
<dbReference type="PANTHER" id="PTHR23155">
    <property type="entry name" value="DISEASE RESISTANCE PROTEIN RP"/>
    <property type="match status" value="1"/>
</dbReference>
<dbReference type="Gramene" id="TRITD7Av1G031980.62">
    <property type="protein sequence ID" value="TRITD7Av1G031980.62"/>
    <property type="gene ID" value="TRITD7Av1G031980"/>
</dbReference>
<gene>
    <name evidence="4" type="ORF">TRITD_7Av1G031980</name>
</gene>
<accession>A0A9R0Z5G7</accession>
<dbReference type="EMBL" id="LT934123">
    <property type="protein sequence ID" value="VAI70360.1"/>
    <property type="molecule type" value="Genomic_DNA"/>
</dbReference>
<evidence type="ECO:0000313" key="5">
    <source>
        <dbReference type="Proteomes" id="UP000324705"/>
    </source>
</evidence>
<dbReference type="GO" id="GO:0009626">
    <property type="term" value="P:plant-type hypersensitive response"/>
    <property type="evidence" value="ECO:0007669"/>
    <property type="project" value="UniProtKB-ARBA"/>
</dbReference>
<dbReference type="InterPro" id="IPR058922">
    <property type="entry name" value="WHD_DRP"/>
</dbReference>
<proteinExistence type="predicted"/>
<dbReference type="GO" id="GO:0042742">
    <property type="term" value="P:defense response to bacterium"/>
    <property type="evidence" value="ECO:0007669"/>
    <property type="project" value="UniProtKB-ARBA"/>
</dbReference>
<evidence type="ECO:0000256" key="1">
    <source>
        <dbReference type="ARBA" id="ARBA00022737"/>
    </source>
</evidence>
<sequence>MHVHSSMGRGVTEGGIVKDMKRILSLSYYDLPSHLKTCLLYLCIFPEDFEIERDWLIWRWLAEGFIQCDKEETRLFEIGESYFNELINRSLIQPAEINYEGTS</sequence>
<dbReference type="InterPro" id="IPR036388">
    <property type="entry name" value="WH-like_DNA-bd_sf"/>
</dbReference>
<dbReference type="Pfam" id="PF23559">
    <property type="entry name" value="WHD_DRP"/>
    <property type="match status" value="1"/>
</dbReference>
<dbReference type="GO" id="GO:0002758">
    <property type="term" value="P:innate immune response-activating signaling pathway"/>
    <property type="evidence" value="ECO:0007669"/>
    <property type="project" value="UniProtKB-ARBA"/>
</dbReference>
<evidence type="ECO:0000259" key="3">
    <source>
        <dbReference type="Pfam" id="PF23559"/>
    </source>
</evidence>
<keyword evidence="2" id="KW-0611">Plant defense</keyword>
<organism evidence="4 5">
    <name type="scientific">Triticum turgidum subsp. durum</name>
    <name type="common">Durum wheat</name>
    <name type="synonym">Triticum durum</name>
    <dbReference type="NCBI Taxonomy" id="4567"/>
    <lineage>
        <taxon>Eukaryota</taxon>
        <taxon>Viridiplantae</taxon>
        <taxon>Streptophyta</taxon>
        <taxon>Embryophyta</taxon>
        <taxon>Tracheophyta</taxon>
        <taxon>Spermatophyta</taxon>
        <taxon>Magnoliopsida</taxon>
        <taxon>Liliopsida</taxon>
        <taxon>Poales</taxon>
        <taxon>Poaceae</taxon>
        <taxon>BOP clade</taxon>
        <taxon>Pooideae</taxon>
        <taxon>Triticodae</taxon>
        <taxon>Triticeae</taxon>
        <taxon>Triticinae</taxon>
        <taxon>Triticum</taxon>
    </lineage>
</organism>
<evidence type="ECO:0000313" key="4">
    <source>
        <dbReference type="EMBL" id="VAI70360.1"/>
    </source>
</evidence>
<name>A0A9R0Z5G7_TRITD</name>
<keyword evidence="1" id="KW-0677">Repeat</keyword>
<dbReference type="FunFam" id="1.10.10.10:FF:000322">
    <property type="entry name" value="Probable disease resistance protein At1g63360"/>
    <property type="match status" value="1"/>
</dbReference>
<feature type="domain" description="Disease resistance protein winged helix" evidence="3">
    <location>
        <begin position="44"/>
        <end position="101"/>
    </location>
</feature>
<dbReference type="PANTHER" id="PTHR23155:SF1116">
    <property type="entry name" value="OS12G0273300 PROTEIN"/>
    <property type="match status" value="1"/>
</dbReference>
<evidence type="ECO:0000256" key="2">
    <source>
        <dbReference type="ARBA" id="ARBA00022821"/>
    </source>
</evidence>
<protein>
    <recommendedName>
        <fullName evidence="3">Disease resistance protein winged helix domain-containing protein</fullName>
    </recommendedName>
</protein>
<dbReference type="AlphaFoldDB" id="A0A9R0Z5G7"/>